<dbReference type="KEGG" id="mxa:MXAN_2204"/>
<dbReference type="OrthoDB" id="8654550at2"/>
<dbReference type="HOGENOM" id="CLU_103732_0_0_7"/>
<dbReference type="PANTHER" id="PTHR43133">
    <property type="entry name" value="RNA POLYMERASE ECF-TYPE SIGMA FACTO"/>
    <property type="match status" value="1"/>
</dbReference>
<dbReference type="GO" id="GO:0003677">
    <property type="term" value="F:DNA binding"/>
    <property type="evidence" value="ECO:0007669"/>
    <property type="project" value="UniProtKB-KW"/>
</dbReference>
<dbReference type="Pfam" id="PF08281">
    <property type="entry name" value="Sigma70_r4_2"/>
    <property type="match status" value="1"/>
</dbReference>
<dbReference type="InterPro" id="IPR013324">
    <property type="entry name" value="RNA_pol_sigma_r3/r4-like"/>
</dbReference>
<reference evidence="9 10" key="1">
    <citation type="journal article" date="2006" name="Proc. Natl. Acad. Sci. U.S.A.">
        <title>Evolution of sensory complexity recorded in a myxobacterial genome.</title>
        <authorList>
            <person name="Goldman B.S."/>
            <person name="Nierman W.C."/>
            <person name="Kaiser D."/>
            <person name="Slater S.C."/>
            <person name="Durkin A.S."/>
            <person name="Eisen J.A."/>
            <person name="Ronning C.M."/>
            <person name="Barbazuk W.B."/>
            <person name="Blanchard M."/>
            <person name="Field C."/>
            <person name="Halling C."/>
            <person name="Hinkle G."/>
            <person name="Iartchuk O."/>
            <person name="Kim H.S."/>
            <person name="Mackenzie C."/>
            <person name="Madupu R."/>
            <person name="Miller N."/>
            <person name="Shvartsbeyn A."/>
            <person name="Sullivan S.A."/>
            <person name="Vaudin M."/>
            <person name="Wiegand R."/>
            <person name="Kaplan H.B."/>
        </authorList>
    </citation>
    <scope>NUCLEOTIDE SEQUENCE [LARGE SCALE GENOMIC DNA]</scope>
    <source>
        <strain evidence="10">DK1622</strain>
    </source>
</reference>
<dbReference type="InterPro" id="IPR039425">
    <property type="entry name" value="RNA_pol_sigma-70-like"/>
</dbReference>
<evidence type="ECO:0000256" key="6">
    <source>
        <dbReference type="SAM" id="MobiDB-lite"/>
    </source>
</evidence>
<dbReference type="NCBIfam" id="TIGR02937">
    <property type="entry name" value="sigma70-ECF"/>
    <property type="match status" value="1"/>
</dbReference>
<evidence type="ECO:0000259" key="7">
    <source>
        <dbReference type="Pfam" id="PF04542"/>
    </source>
</evidence>
<feature type="region of interest" description="Disordered" evidence="6">
    <location>
        <begin position="144"/>
        <end position="164"/>
    </location>
</feature>
<keyword evidence="4" id="KW-0238">DNA-binding</keyword>
<keyword evidence="10" id="KW-1185">Reference proteome</keyword>
<dbReference type="InterPro" id="IPR014284">
    <property type="entry name" value="RNA_pol_sigma-70_dom"/>
</dbReference>
<dbReference type="Proteomes" id="UP000002402">
    <property type="component" value="Chromosome"/>
</dbReference>
<dbReference type="EnsemblBacteria" id="ABF86472">
    <property type="protein sequence ID" value="ABF86472"/>
    <property type="gene ID" value="MXAN_2204"/>
</dbReference>
<dbReference type="STRING" id="246197.MXAN_2204"/>
<gene>
    <name evidence="9" type="ordered locus">MXAN_2204</name>
</gene>
<sequence length="233" mass="26465">MARRPRRPVPMPRSLGKSTPPGAGAPHVRHHTCRGRDLSMTMNAPRRNFHVEPRHRPAQAMVSLPSDVLERLREDLARAVARVCPPRMADRRDDLVQTAMMRVMELQRREPDRSRLTPAYLYRVAYTALVDELRNVSRRREVQLEEVESLSEPPVASSDPEKAAGGSQIAQAVRDCLRKLVQDRRLAVTLFLQGHSVPESARLLGWDDKRTENLIYRGLAALRLCLSTKGFEP</sequence>
<dbReference type="GO" id="GO:0006352">
    <property type="term" value="P:DNA-templated transcription initiation"/>
    <property type="evidence" value="ECO:0007669"/>
    <property type="project" value="InterPro"/>
</dbReference>
<dbReference type="InterPro" id="IPR007627">
    <property type="entry name" value="RNA_pol_sigma70_r2"/>
</dbReference>
<evidence type="ECO:0000259" key="8">
    <source>
        <dbReference type="Pfam" id="PF08281"/>
    </source>
</evidence>
<evidence type="ECO:0000256" key="5">
    <source>
        <dbReference type="ARBA" id="ARBA00023163"/>
    </source>
</evidence>
<feature type="domain" description="RNA polymerase sigma factor 70 region 4 type 2" evidence="8">
    <location>
        <begin position="171"/>
        <end position="222"/>
    </location>
</feature>
<comment type="similarity">
    <text evidence="1">Belongs to the sigma-70 factor family. ECF subfamily.</text>
</comment>
<dbReference type="InterPro" id="IPR013249">
    <property type="entry name" value="RNA_pol_sigma70_r4_t2"/>
</dbReference>
<keyword evidence="3" id="KW-0731">Sigma factor</keyword>
<dbReference type="Pfam" id="PF04542">
    <property type="entry name" value="Sigma70_r2"/>
    <property type="match status" value="1"/>
</dbReference>
<proteinExistence type="inferred from homology"/>
<dbReference type="InterPro" id="IPR013325">
    <property type="entry name" value="RNA_pol_sigma_r2"/>
</dbReference>
<evidence type="ECO:0000256" key="4">
    <source>
        <dbReference type="ARBA" id="ARBA00023125"/>
    </source>
</evidence>
<dbReference type="AlphaFoldDB" id="Q1DA97"/>
<feature type="domain" description="RNA polymerase sigma-70 region 2" evidence="7">
    <location>
        <begin position="71"/>
        <end position="138"/>
    </location>
</feature>
<evidence type="ECO:0000256" key="2">
    <source>
        <dbReference type="ARBA" id="ARBA00023015"/>
    </source>
</evidence>
<dbReference type="PANTHER" id="PTHR43133:SF8">
    <property type="entry name" value="RNA POLYMERASE SIGMA FACTOR HI_1459-RELATED"/>
    <property type="match status" value="1"/>
</dbReference>
<dbReference type="Gene3D" id="1.10.10.10">
    <property type="entry name" value="Winged helix-like DNA-binding domain superfamily/Winged helix DNA-binding domain"/>
    <property type="match status" value="1"/>
</dbReference>
<dbReference type="InterPro" id="IPR036388">
    <property type="entry name" value="WH-like_DNA-bd_sf"/>
</dbReference>
<dbReference type="EMBL" id="CP000113">
    <property type="protein sequence ID" value="ABF86472.1"/>
    <property type="molecule type" value="Genomic_DNA"/>
</dbReference>
<feature type="region of interest" description="Disordered" evidence="6">
    <location>
        <begin position="1"/>
        <end position="29"/>
    </location>
</feature>
<dbReference type="eggNOG" id="COG1595">
    <property type="taxonomic scope" value="Bacteria"/>
</dbReference>
<accession>Q1DA97</accession>
<evidence type="ECO:0000313" key="9">
    <source>
        <dbReference type="EMBL" id="ABF86472.1"/>
    </source>
</evidence>
<keyword evidence="2" id="KW-0805">Transcription regulation</keyword>
<evidence type="ECO:0000313" key="10">
    <source>
        <dbReference type="Proteomes" id="UP000002402"/>
    </source>
</evidence>
<protein>
    <submittedName>
        <fullName evidence="9">RNA polymerase sigma-70 factor, group 3</fullName>
    </submittedName>
</protein>
<dbReference type="SUPFAM" id="SSF88659">
    <property type="entry name" value="Sigma3 and sigma4 domains of RNA polymerase sigma factors"/>
    <property type="match status" value="1"/>
</dbReference>
<keyword evidence="5" id="KW-0804">Transcription</keyword>
<dbReference type="SUPFAM" id="SSF88946">
    <property type="entry name" value="Sigma2 domain of RNA polymerase sigma factors"/>
    <property type="match status" value="1"/>
</dbReference>
<dbReference type="Gene3D" id="1.10.1740.10">
    <property type="match status" value="1"/>
</dbReference>
<name>Q1DA97_MYXXD</name>
<dbReference type="GO" id="GO:0016987">
    <property type="term" value="F:sigma factor activity"/>
    <property type="evidence" value="ECO:0007669"/>
    <property type="project" value="UniProtKB-KW"/>
</dbReference>
<organism evidence="9 10">
    <name type="scientific">Myxococcus xanthus (strain DK1622)</name>
    <dbReference type="NCBI Taxonomy" id="246197"/>
    <lineage>
        <taxon>Bacteria</taxon>
        <taxon>Pseudomonadati</taxon>
        <taxon>Myxococcota</taxon>
        <taxon>Myxococcia</taxon>
        <taxon>Myxococcales</taxon>
        <taxon>Cystobacterineae</taxon>
        <taxon>Myxococcaceae</taxon>
        <taxon>Myxococcus</taxon>
    </lineage>
</organism>
<evidence type="ECO:0000256" key="1">
    <source>
        <dbReference type="ARBA" id="ARBA00010641"/>
    </source>
</evidence>
<evidence type="ECO:0000256" key="3">
    <source>
        <dbReference type="ARBA" id="ARBA00023082"/>
    </source>
</evidence>